<sequence length="607" mass="68026">MGGGLMQLVAYGAQDQYLSGNPQITFFKVVYRRHTNFSVEPIQQTWNGAGDFSRTVTCNINRNGDLITNMYLVVNLKSQTIPNSVAWGYVKRLGHALIAETKIEIGGSKIDEQYGDWLNIWYELTHKVGQERGYDKMIGNISELTQITKDPKIGYTLYVPFIYWFNRNNGLALPLIALQYHDVRITVQYLDFNSCINYIGTTKPTTTDYQLMGDNYLLIDYIYLDSEERKRFAQASHEYLIEQVQFTGSEALSNSSNKFRLNFNHPCKYLIWTPKLSRFNNTNAWITYAPDGNWNNACDIFAKLLFIISRKGLTFNNFGFIINEALEQGGEPNISAAAGDLIDGERQEGIIDGTKLYGLLNKINVKLISQNGLTATSTNPEPVRITSPGVLKASKITTPAAVIGDITQELVNDLLNNCIVISNLLTVPDITKLISDILDMDKNLLVSKESIPGLIRKILTTVQYNIVDYTNYGNWLDGSDNPCVYAKLQLNGHDRFQGRDGNYFNYVQPWQHFSNTPADGINVYSFALKPEDHQPSGTCNFSRIDNATLQVDCGYQTQILNNNPVSGNSTANSNDYTVGSGSNINIYTVNYNILRVMSGMAGAAYSN</sequence>
<dbReference type="AlphaFoldDB" id="A0A6C0H816"/>
<dbReference type="InterPro" id="IPR031654">
    <property type="entry name" value="Capsid_N"/>
</dbReference>
<dbReference type="Gene3D" id="2.70.9.10">
    <property type="entry name" value="Adenovirus Type 2 Hexon, domain 4"/>
    <property type="match status" value="1"/>
</dbReference>
<dbReference type="SUPFAM" id="SSF49749">
    <property type="entry name" value="Group II dsDNA viruses VP"/>
    <property type="match status" value="3"/>
</dbReference>
<evidence type="ECO:0000259" key="1">
    <source>
        <dbReference type="Pfam" id="PF04451"/>
    </source>
</evidence>
<dbReference type="InterPro" id="IPR016112">
    <property type="entry name" value="VP_dsDNA_II"/>
</dbReference>
<proteinExistence type="predicted"/>
<feature type="domain" description="Major capsid protein N-terminal" evidence="2">
    <location>
        <begin position="25"/>
        <end position="225"/>
    </location>
</feature>
<dbReference type="InterPro" id="IPR007542">
    <property type="entry name" value="MCP_C"/>
</dbReference>
<evidence type="ECO:0000259" key="2">
    <source>
        <dbReference type="Pfam" id="PF16903"/>
    </source>
</evidence>
<evidence type="ECO:0008006" key="4">
    <source>
        <dbReference type="Google" id="ProtNLM"/>
    </source>
</evidence>
<accession>A0A6C0H816</accession>
<reference evidence="3" key="1">
    <citation type="journal article" date="2020" name="Nature">
        <title>Giant virus diversity and host interactions through global metagenomics.</title>
        <authorList>
            <person name="Schulz F."/>
            <person name="Roux S."/>
            <person name="Paez-Espino D."/>
            <person name="Jungbluth S."/>
            <person name="Walsh D.A."/>
            <person name="Denef V.J."/>
            <person name="McMahon K.D."/>
            <person name="Konstantinidis K.T."/>
            <person name="Eloe-Fadrosh E.A."/>
            <person name="Kyrpides N.C."/>
            <person name="Woyke T."/>
        </authorList>
    </citation>
    <scope>NUCLEOTIDE SEQUENCE</scope>
    <source>
        <strain evidence="3">GVMAG-M-3300023179-82</strain>
    </source>
</reference>
<dbReference type="Pfam" id="PF04451">
    <property type="entry name" value="Capsid_NCLDV"/>
    <property type="match status" value="2"/>
</dbReference>
<dbReference type="GO" id="GO:0005198">
    <property type="term" value="F:structural molecule activity"/>
    <property type="evidence" value="ECO:0007669"/>
    <property type="project" value="InterPro"/>
</dbReference>
<name>A0A6C0H816_9ZZZZ</name>
<feature type="domain" description="Major capsid protein C-terminal" evidence="1">
    <location>
        <begin position="228"/>
        <end position="284"/>
    </location>
</feature>
<evidence type="ECO:0000313" key="3">
    <source>
        <dbReference type="EMBL" id="QHT76698.1"/>
    </source>
</evidence>
<protein>
    <recommendedName>
        <fullName evidence="4">Major capsid protein N-terminal domain-containing protein</fullName>
    </recommendedName>
</protein>
<dbReference type="Gene3D" id="2.70.9.20">
    <property type="entry name" value="Major capsid protein Vp54"/>
    <property type="match status" value="2"/>
</dbReference>
<dbReference type="InterPro" id="IPR038519">
    <property type="entry name" value="MCP_C_sf"/>
</dbReference>
<feature type="domain" description="Major capsid protein C-terminal" evidence="1">
    <location>
        <begin position="464"/>
        <end position="602"/>
    </location>
</feature>
<dbReference type="EMBL" id="MN739900">
    <property type="protein sequence ID" value="QHT76698.1"/>
    <property type="molecule type" value="Genomic_DNA"/>
</dbReference>
<dbReference type="Pfam" id="PF16903">
    <property type="entry name" value="Capsid_N"/>
    <property type="match status" value="1"/>
</dbReference>
<organism evidence="3">
    <name type="scientific">viral metagenome</name>
    <dbReference type="NCBI Taxonomy" id="1070528"/>
    <lineage>
        <taxon>unclassified sequences</taxon>
        <taxon>metagenomes</taxon>
        <taxon>organismal metagenomes</taxon>
    </lineage>
</organism>